<evidence type="ECO:0000313" key="2">
    <source>
        <dbReference type="Proteomes" id="UP001157017"/>
    </source>
</evidence>
<protein>
    <recommendedName>
        <fullName evidence="3">Secreted protein</fullName>
    </recommendedName>
</protein>
<evidence type="ECO:0000313" key="1">
    <source>
        <dbReference type="EMBL" id="GMA86314.1"/>
    </source>
</evidence>
<gene>
    <name evidence="1" type="ORF">GCM10025868_15640</name>
</gene>
<evidence type="ECO:0008006" key="3">
    <source>
        <dbReference type="Google" id="ProtNLM"/>
    </source>
</evidence>
<organism evidence="1 2">
    <name type="scientific">Angustibacter aerolatus</name>
    <dbReference type="NCBI Taxonomy" id="1162965"/>
    <lineage>
        <taxon>Bacteria</taxon>
        <taxon>Bacillati</taxon>
        <taxon>Actinomycetota</taxon>
        <taxon>Actinomycetes</taxon>
        <taxon>Kineosporiales</taxon>
        <taxon>Kineosporiaceae</taxon>
    </lineage>
</organism>
<accession>A0ABQ6JGR2</accession>
<reference evidence="2" key="1">
    <citation type="journal article" date="2019" name="Int. J. Syst. Evol. Microbiol.">
        <title>The Global Catalogue of Microorganisms (GCM) 10K type strain sequencing project: providing services to taxonomists for standard genome sequencing and annotation.</title>
        <authorList>
            <consortium name="The Broad Institute Genomics Platform"/>
            <consortium name="The Broad Institute Genome Sequencing Center for Infectious Disease"/>
            <person name="Wu L."/>
            <person name="Ma J."/>
        </authorList>
    </citation>
    <scope>NUCLEOTIDE SEQUENCE [LARGE SCALE GENOMIC DNA]</scope>
    <source>
        <strain evidence="2">NBRC 108730</strain>
    </source>
</reference>
<name>A0ABQ6JGR2_9ACTN</name>
<proteinExistence type="predicted"/>
<keyword evidence="2" id="KW-1185">Reference proteome</keyword>
<sequence>MLLAALVLVHGPRLVLAVVAVVTDPAAAVRALSGTPVVSVPVRRARWTANRPRLRSRSVPGAVGLRAPPATA</sequence>
<dbReference type="EMBL" id="BSUZ01000001">
    <property type="protein sequence ID" value="GMA86314.1"/>
    <property type="molecule type" value="Genomic_DNA"/>
</dbReference>
<dbReference type="Proteomes" id="UP001157017">
    <property type="component" value="Unassembled WGS sequence"/>
</dbReference>
<comment type="caution">
    <text evidence="1">The sequence shown here is derived from an EMBL/GenBank/DDBJ whole genome shotgun (WGS) entry which is preliminary data.</text>
</comment>